<keyword evidence="4" id="KW-0106">Calcium</keyword>
<keyword evidence="9" id="KW-1185">Reference proteome</keyword>
<keyword evidence="4" id="KW-0479">Metal-binding</keyword>
<evidence type="ECO:0000256" key="2">
    <source>
        <dbReference type="ARBA" id="ARBA00022525"/>
    </source>
</evidence>
<feature type="binding site" evidence="4">
    <location>
        <position position="181"/>
    </location>
    <ligand>
        <name>Ca(2+)</name>
        <dbReference type="ChEBI" id="CHEBI:29108"/>
    </ligand>
</feature>
<dbReference type="SUPFAM" id="SSF48619">
    <property type="entry name" value="Phospholipase A2, PLA2"/>
    <property type="match status" value="2"/>
</dbReference>
<dbReference type="PROSITE" id="PS00119">
    <property type="entry name" value="PA2_ASP"/>
    <property type="match status" value="1"/>
</dbReference>
<dbReference type="GO" id="GO:0005509">
    <property type="term" value="F:calcium ion binding"/>
    <property type="evidence" value="ECO:0007669"/>
    <property type="project" value="InterPro"/>
</dbReference>
<evidence type="ECO:0000256" key="3">
    <source>
        <dbReference type="ARBA" id="ARBA00023157"/>
    </source>
</evidence>
<dbReference type="CDD" id="cd00125">
    <property type="entry name" value="PLA2c"/>
    <property type="match status" value="1"/>
</dbReference>
<dbReference type="SMART" id="SM00085">
    <property type="entry name" value="PA2c"/>
    <property type="match status" value="1"/>
</dbReference>
<feature type="binding site" evidence="4">
    <location>
        <position position="177"/>
    </location>
    <ligand>
        <name>Ca(2+)</name>
        <dbReference type="ChEBI" id="CHEBI:29108"/>
    </ligand>
</feature>
<dbReference type="GO" id="GO:0016042">
    <property type="term" value="P:lipid catabolic process"/>
    <property type="evidence" value="ECO:0007669"/>
    <property type="project" value="InterPro"/>
</dbReference>
<dbReference type="InterPro" id="IPR001211">
    <property type="entry name" value="PLA2"/>
</dbReference>
<dbReference type="Pfam" id="PF00068">
    <property type="entry name" value="Phospholip_A2_1"/>
    <property type="match status" value="1"/>
</dbReference>
<comment type="subcellular location">
    <subcellularLocation>
        <location evidence="1">Secreted</location>
    </subcellularLocation>
</comment>
<dbReference type="AlphaFoldDB" id="A0A7R9BJL3"/>
<feature type="disulfide bond" evidence="5">
    <location>
        <begin position="178"/>
        <end position="196"/>
    </location>
</feature>
<feature type="binding site" evidence="4">
    <location>
        <position position="200"/>
    </location>
    <ligand>
        <name>Ca(2+)</name>
        <dbReference type="ChEBI" id="CHEBI:29108"/>
    </ligand>
</feature>
<dbReference type="PANTHER" id="PTHR11716">
    <property type="entry name" value="PHOSPHOLIPASE A2 FAMILY MEMBER"/>
    <property type="match status" value="1"/>
</dbReference>
<dbReference type="EMBL" id="OA882382">
    <property type="protein sequence ID" value="CAD7275027.1"/>
    <property type="molecule type" value="Genomic_DNA"/>
</dbReference>
<reference evidence="8" key="1">
    <citation type="submission" date="2020-11" db="EMBL/GenBank/DDBJ databases">
        <authorList>
            <person name="Tran Van P."/>
        </authorList>
    </citation>
    <scope>NUCLEOTIDE SEQUENCE</scope>
</reference>
<evidence type="ECO:0000313" key="9">
    <source>
        <dbReference type="Proteomes" id="UP000678499"/>
    </source>
</evidence>
<evidence type="ECO:0000259" key="7">
    <source>
        <dbReference type="SMART" id="SM00085"/>
    </source>
</evidence>
<organism evidence="8">
    <name type="scientific">Notodromas monacha</name>
    <dbReference type="NCBI Taxonomy" id="399045"/>
    <lineage>
        <taxon>Eukaryota</taxon>
        <taxon>Metazoa</taxon>
        <taxon>Ecdysozoa</taxon>
        <taxon>Arthropoda</taxon>
        <taxon>Crustacea</taxon>
        <taxon>Oligostraca</taxon>
        <taxon>Ostracoda</taxon>
        <taxon>Podocopa</taxon>
        <taxon>Podocopida</taxon>
        <taxon>Cypridocopina</taxon>
        <taxon>Cypridoidea</taxon>
        <taxon>Cyprididae</taxon>
        <taxon>Notodromas</taxon>
    </lineage>
</organism>
<protein>
    <recommendedName>
        <fullName evidence="7">Phospholipase A2-like central domain-containing protein</fullName>
    </recommendedName>
</protein>
<dbReference type="InterPro" id="IPR036444">
    <property type="entry name" value="PLipase_A2_dom_sf"/>
</dbReference>
<dbReference type="Proteomes" id="UP000678499">
    <property type="component" value="Unassembled WGS sequence"/>
</dbReference>
<feature type="binding site" evidence="4">
    <location>
        <position position="179"/>
    </location>
    <ligand>
        <name>Ca(2+)</name>
        <dbReference type="ChEBI" id="CHEBI:29108"/>
    </ligand>
</feature>
<dbReference type="GO" id="GO:0006644">
    <property type="term" value="P:phospholipid metabolic process"/>
    <property type="evidence" value="ECO:0007669"/>
    <property type="project" value="InterPro"/>
</dbReference>
<dbReference type="GO" id="GO:0050482">
    <property type="term" value="P:arachidonate secretion"/>
    <property type="evidence" value="ECO:0007669"/>
    <property type="project" value="InterPro"/>
</dbReference>
<comment type="cofactor">
    <cofactor evidence="4">
        <name>Ca(2+)</name>
        <dbReference type="ChEBI" id="CHEBI:29108"/>
    </cofactor>
    <text evidence="4">Binds 1 Ca(2+) ion per subunit.</text>
</comment>
<dbReference type="Gene3D" id="1.20.90.10">
    <property type="entry name" value="Phospholipase A2 domain"/>
    <property type="match status" value="2"/>
</dbReference>
<evidence type="ECO:0000256" key="4">
    <source>
        <dbReference type="PIRSR" id="PIRSR601211-2"/>
    </source>
</evidence>
<dbReference type="InterPro" id="IPR016090">
    <property type="entry name" value="PLA2-like_dom"/>
</dbReference>
<keyword evidence="2" id="KW-0964">Secreted</keyword>
<sequence length="398" mass="44515">MKEMFSTNYPTSSSPVAEIHVSSQKSVKSECLLRRRRVGAVDDSSAIKDHQQSEERHVLRSSNSHALSWIRSGVLVVMRNDACWLSLLLIIFAGGSVGGAADGGHSWEVGATGKTSWFSSTDHVPQRFRAFVPRGNLVMAWTGGMTRRHKRYVGQFGDMIRVATGREALLYNAYGNFCGLGGDPSHEPVDETDACCKAHDDCYEVVDTGVCREAWLRSKWLYYDWQVLESESDYKLTDAEDYKHVQSTLPISSEPGDFQPGNETLILRPAEMLPRELEILARMEQVNKTLMEEAIGAADDNSSVPTNKSRTLADLAYFLISGFNTEQTAVIENVQQEKRTQGILCVSKDPCRQAVCQCDKIAAECFAANGYNVKHKRSSLLDIFASHRDPRDRKRFMN</sequence>
<keyword evidence="3 5" id="KW-1015">Disulfide bond</keyword>
<evidence type="ECO:0000256" key="1">
    <source>
        <dbReference type="ARBA" id="ARBA00004613"/>
    </source>
</evidence>
<dbReference type="InterPro" id="IPR033113">
    <property type="entry name" value="PLA2_histidine"/>
</dbReference>
<evidence type="ECO:0000256" key="6">
    <source>
        <dbReference type="RuleBase" id="RU003654"/>
    </source>
</evidence>
<proteinExistence type="inferred from homology"/>
<dbReference type="GO" id="GO:0047498">
    <property type="term" value="F:calcium-dependent phospholipase A2 activity"/>
    <property type="evidence" value="ECO:0007669"/>
    <property type="project" value="TreeGrafter"/>
</dbReference>
<dbReference type="GO" id="GO:0005543">
    <property type="term" value="F:phospholipid binding"/>
    <property type="evidence" value="ECO:0007669"/>
    <property type="project" value="TreeGrafter"/>
</dbReference>
<dbReference type="PANTHER" id="PTHR11716:SF51">
    <property type="entry name" value="PHOSPHOLIPASE A2"/>
    <property type="match status" value="1"/>
</dbReference>
<dbReference type="EMBL" id="CAJPEX010000345">
    <property type="protein sequence ID" value="CAG0915179.1"/>
    <property type="molecule type" value="Genomic_DNA"/>
</dbReference>
<accession>A0A7R9BJL3</accession>
<feature type="domain" description="Phospholipase A2-like central" evidence="7">
    <location>
        <begin position="152"/>
        <end position="246"/>
    </location>
</feature>
<evidence type="ECO:0000256" key="5">
    <source>
        <dbReference type="PIRSR" id="PIRSR601211-3"/>
    </source>
</evidence>
<dbReference type="GO" id="GO:0005576">
    <property type="term" value="C:extracellular region"/>
    <property type="evidence" value="ECO:0007669"/>
    <property type="project" value="UniProtKB-SubCell"/>
</dbReference>
<name>A0A7R9BJL3_9CRUS</name>
<dbReference type="InterPro" id="IPR033112">
    <property type="entry name" value="PLA2_Asp_AS"/>
</dbReference>
<dbReference type="OrthoDB" id="5841574at2759"/>
<evidence type="ECO:0000313" key="8">
    <source>
        <dbReference type="EMBL" id="CAD7275027.1"/>
    </source>
</evidence>
<dbReference type="PROSITE" id="PS00118">
    <property type="entry name" value="PA2_HIS"/>
    <property type="match status" value="1"/>
</dbReference>
<comment type="similarity">
    <text evidence="6">Belongs to the phospholipase A2 family.</text>
</comment>
<gene>
    <name evidence="8" type="ORF">NMOB1V02_LOCUS2834</name>
</gene>